<evidence type="ECO:0000313" key="9">
    <source>
        <dbReference type="Proteomes" id="UP000320762"/>
    </source>
</evidence>
<feature type="compositionally biased region" description="Basic and acidic residues" evidence="6">
    <location>
        <begin position="96"/>
        <end position="112"/>
    </location>
</feature>
<evidence type="ECO:0000256" key="6">
    <source>
        <dbReference type="SAM" id="MobiDB-lite"/>
    </source>
</evidence>
<feature type="non-terminal residue" evidence="8">
    <location>
        <position position="1"/>
    </location>
</feature>
<feature type="compositionally biased region" description="Low complexity" evidence="6">
    <location>
        <begin position="9"/>
        <end position="24"/>
    </location>
</feature>
<dbReference type="Pfam" id="PF12311">
    <property type="entry name" value="DUF3632"/>
    <property type="match status" value="1"/>
</dbReference>
<dbReference type="PANTHER" id="PTHR38797:SF4">
    <property type="entry name" value="NUCLEAR PORE COMPLEX PROTEIN NUP85"/>
    <property type="match status" value="1"/>
</dbReference>
<dbReference type="STRING" id="97359.A0A550CR19"/>
<dbReference type="GO" id="GO:0005634">
    <property type="term" value="C:nucleus"/>
    <property type="evidence" value="ECO:0007669"/>
    <property type="project" value="UniProtKB-SubCell"/>
</dbReference>
<evidence type="ECO:0000313" key="8">
    <source>
        <dbReference type="EMBL" id="TRM67189.1"/>
    </source>
</evidence>
<dbReference type="PANTHER" id="PTHR38797">
    <property type="entry name" value="NUCLEAR PORE COMPLEX PROTEIN NUP85-RELATED"/>
    <property type="match status" value="1"/>
</dbReference>
<accession>A0A550CR19</accession>
<feature type="region of interest" description="Disordered" evidence="6">
    <location>
        <begin position="1"/>
        <end position="59"/>
    </location>
</feature>
<evidence type="ECO:0000256" key="4">
    <source>
        <dbReference type="ARBA" id="ARBA00023015"/>
    </source>
</evidence>
<keyword evidence="5" id="KW-0804">Transcription</keyword>
<feature type="compositionally biased region" description="Polar residues" evidence="6">
    <location>
        <begin position="41"/>
        <end position="58"/>
    </location>
</feature>
<comment type="subcellular location">
    <subcellularLocation>
        <location evidence="1">Nucleus</location>
    </subcellularLocation>
</comment>
<evidence type="ECO:0000256" key="1">
    <source>
        <dbReference type="ARBA" id="ARBA00004123"/>
    </source>
</evidence>
<keyword evidence="3" id="KW-0217">Developmental protein</keyword>
<comment type="similarity">
    <text evidence="2">Belongs to the paired homeobox family.</text>
</comment>
<proteinExistence type="inferred from homology"/>
<evidence type="ECO:0000256" key="3">
    <source>
        <dbReference type="ARBA" id="ARBA00022473"/>
    </source>
</evidence>
<organism evidence="8 9">
    <name type="scientific">Schizophyllum amplum</name>
    <dbReference type="NCBI Taxonomy" id="97359"/>
    <lineage>
        <taxon>Eukaryota</taxon>
        <taxon>Fungi</taxon>
        <taxon>Dikarya</taxon>
        <taxon>Basidiomycota</taxon>
        <taxon>Agaricomycotina</taxon>
        <taxon>Agaricomycetes</taxon>
        <taxon>Agaricomycetidae</taxon>
        <taxon>Agaricales</taxon>
        <taxon>Schizophyllaceae</taxon>
        <taxon>Schizophyllum</taxon>
    </lineage>
</organism>
<dbReference type="PROSITE" id="PS51496">
    <property type="entry name" value="CVC"/>
    <property type="match status" value="1"/>
</dbReference>
<keyword evidence="4" id="KW-0805">Transcription regulation</keyword>
<sequence length="352" mass="38678">HILRSTHITRSTPTTRSTRTGGPPKRYTYLASDTPPRSLPTLHSSHTLRSPLNMSFSDTRLKDTSPQELVRDLSLSAIGTAARLRELCVLRVEEASKGTTEEVSKEAREEVSKGTTGEATEGSSDTPTNTPGLEDFLTSLWTEVLAMAQEDEAYHARLLELLAELKAQSNESTPWRVWGSPAALNELSLFGAQVRDLLNAPKVILDGKPARITAADAPLLASDHADASAPRTRAFTAARRRWLLLHRFLARTWAAGLWPCADFALWTMRDALEYPAGHATYSKTPRALCVEAAAEWAVYAGAAMHGCREGGERWKGVDGYDAGRWRLWKETCGAIAMEEGPACGVTAWRRHD</sequence>
<feature type="domain" description="CVC" evidence="7">
    <location>
        <begin position="176"/>
        <end position="229"/>
    </location>
</feature>
<reference evidence="8 9" key="1">
    <citation type="journal article" date="2019" name="New Phytol.">
        <title>Comparative genomics reveals unique wood-decay strategies and fruiting body development in the Schizophyllaceae.</title>
        <authorList>
            <person name="Almasi E."/>
            <person name="Sahu N."/>
            <person name="Krizsan K."/>
            <person name="Balint B."/>
            <person name="Kovacs G.M."/>
            <person name="Kiss B."/>
            <person name="Cseklye J."/>
            <person name="Drula E."/>
            <person name="Henrissat B."/>
            <person name="Nagy I."/>
            <person name="Chovatia M."/>
            <person name="Adam C."/>
            <person name="LaButti K."/>
            <person name="Lipzen A."/>
            <person name="Riley R."/>
            <person name="Grigoriev I.V."/>
            <person name="Nagy L.G."/>
        </authorList>
    </citation>
    <scope>NUCLEOTIDE SEQUENCE [LARGE SCALE GENOMIC DNA]</scope>
    <source>
        <strain evidence="8 9">NL-1724</strain>
    </source>
</reference>
<dbReference type="OrthoDB" id="3350591at2759"/>
<feature type="compositionally biased region" description="Polar residues" evidence="6">
    <location>
        <begin position="113"/>
        <end position="131"/>
    </location>
</feature>
<gene>
    <name evidence="8" type="ORF">BD626DRAFT_485004</name>
</gene>
<evidence type="ECO:0000259" key="7">
    <source>
        <dbReference type="PROSITE" id="PS51496"/>
    </source>
</evidence>
<dbReference type="AlphaFoldDB" id="A0A550CR19"/>
<protein>
    <recommendedName>
        <fullName evidence="7">CVC domain-containing protein</fullName>
    </recommendedName>
</protein>
<evidence type="ECO:0000256" key="2">
    <source>
        <dbReference type="ARBA" id="ARBA00005733"/>
    </source>
</evidence>
<evidence type="ECO:0000256" key="5">
    <source>
        <dbReference type="ARBA" id="ARBA00023163"/>
    </source>
</evidence>
<feature type="region of interest" description="Disordered" evidence="6">
    <location>
        <begin position="96"/>
        <end position="133"/>
    </location>
</feature>
<dbReference type="InterPro" id="IPR022085">
    <property type="entry name" value="OpdG"/>
</dbReference>
<keyword evidence="9" id="KW-1185">Reference proteome</keyword>
<dbReference type="InterPro" id="IPR053204">
    <property type="entry name" value="Oxopyrrolidines_Biosynth-assoc"/>
</dbReference>
<dbReference type="EMBL" id="VDMD01000003">
    <property type="protein sequence ID" value="TRM67189.1"/>
    <property type="molecule type" value="Genomic_DNA"/>
</dbReference>
<dbReference type="InterPro" id="IPR023339">
    <property type="entry name" value="CVC"/>
</dbReference>
<dbReference type="Proteomes" id="UP000320762">
    <property type="component" value="Unassembled WGS sequence"/>
</dbReference>
<comment type="caution">
    <text evidence="8">The sequence shown here is derived from an EMBL/GenBank/DDBJ whole genome shotgun (WGS) entry which is preliminary data.</text>
</comment>
<name>A0A550CR19_9AGAR</name>